<evidence type="ECO:0000313" key="2">
    <source>
        <dbReference type="EMBL" id="GAO52145.1"/>
    </source>
</evidence>
<evidence type="ECO:0000259" key="1">
    <source>
        <dbReference type="Pfam" id="PF01926"/>
    </source>
</evidence>
<reference evidence="2 3" key="1">
    <citation type="journal article" date="2011" name="J. Gen. Appl. Microbiol.">
        <title>Draft genome sequencing of the enigmatic yeast Saitoella complicata.</title>
        <authorList>
            <person name="Nishida H."/>
            <person name="Hamamoto M."/>
            <person name="Sugiyama J."/>
        </authorList>
    </citation>
    <scope>NUCLEOTIDE SEQUENCE [LARGE SCALE GENOMIC DNA]</scope>
    <source>
        <strain evidence="2 3">NRRL Y-17804</strain>
    </source>
</reference>
<dbReference type="InterPro" id="IPR050896">
    <property type="entry name" value="Mito_lipid_metab_GTPase"/>
</dbReference>
<accession>A0A0E9NRT8</accession>
<dbReference type="RefSeq" id="XP_019021765.1">
    <property type="nucleotide sequence ID" value="XM_019170829.1"/>
</dbReference>
<dbReference type="PANTHER" id="PTHR46434:SF1">
    <property type="entry name" value="GENETIC INTERACTOR OF PROHIBITINS 3, MITOCHONDRIAL"/>
    <property type="match status" value="1"/>
</dbReference>
<dbReference type="OrthoDB" id="1696305at2759"/>
<dbReference type="GO" id="GO:0005525">
    <property type="term" value="F:GTP binding"/>
    <property type="evidence" value="ECO:0007669"/>
    <property type="project" value="InterPro"/>
</dbReference>
<keyword evidence="3" id="KW-1185">Reference proteome</keyword>
<dbReference type="InterPro" id="IPR006073">
    <property type="entry name" value="GTP-bd"/>
</dbReference>
<organism evidence="2 3">
    <name type="scientific">Saitoella complicata (strain BCRC 22490 / CBS 7301 / JCM 7358 / NBRC 10748 / NRRL Y-17804)</name>
    <dbReference type="NCBI Taxonomy" id="698492"/>
    <lineage>
        <taxon>Eukaryota</taxon>
        <taxon>Fungi</taxon>
        <taxon>Dikarya</taxon>
        <taxon>Ascomycota</taxon>
        <taxon>Taphrinomycotina</taxon>
        <taxon>Taphrinomycotina incertae sedis</taxon>
        <taxon>Saitoella</taxon>
    </lineage>
</organism>
<dbReference type="OMA" id="ARGNVWA"/>
<dbReference type="EMBL" id="BACD03000061">
    <property type="protein sequence ID" value="GAO52145.1"/>
    <property type="molecule type" value="Genomic_DNA"/>
</dbReference>
<sequence length="577" mass="64117">MRRSIRLSQLSNRVRAALGSQGRTVRLYHATPALLSDEIVFEGRKLGPRNPLEDPDLAFPELPTEPVAEPDFIPPPPTPVQKVPKNHCPGCGVKYSPENPRKMSNIIPDEIKLAINPKRQLEQDIFDAALADYETTEMSKKWPLIKKRVPPGWEEVFGTRIPKEGKATGPKEVICLRCHNLKHHSSAPAGPPTEVTKNKRWAEPVAELNTPEFTEWHDVIRTIRNTHPSPIVLHIMDVADFPLSLLKDLPKYVPNAKMVYVITRADLIAKNDEECALLRLELQNRIKKITGQQTADVRIISSHKGWGVDLLADSITKRAGTATKEVFCVGVANVGKSSLLNSLARRRVISVPVKDPVTESHLPGTTLGTVRLPIQPYGMKHQAVINDTPGFAWPGGGLMQHVDPDVLRDIMPKKAIATTEPEWLRPGQSLLLGGLIRIDYPEGEGTDRVRVGIFTNLPWHIGRSEKVDKIMEYARRPEEEGEERREITPIIYDEPLQPLGRPIDLTDLYSPNAYALDLVLAGLGWLSFEGTKGKGNKCILRVSVPEVKDGKGLGVGIRKSLLGGSKEGMLKMYRDGI</sequence>
<dbReference type="InterPro" id="IPR027417">
    <property type="entry name" value="P-loop_NTPase"/>
</dbReference>
<feature type="domain" description="G" evidence="1">
    <location>
        <begin position="326"/>
        <end position="391"/>
    </location>
</feature>
<gene>
    <name evidence="2" type="ORF">G7K_6231-t1</name>
</gene>
<name>A0A0E9NRT8_SAICN</name>
<dbReference type="Pfam" id="PF01926">
    <property type="entry name" value="MMR_HSR1"/>
    <property type="match status" value="1"/>
</dbReference>
<dbReference type="GO" id="GO:0005739">
    <property type="term" value="C:mitochondrion"/>
    <property type="evidence" value="ECO:0007669"/>
    <property type="project" value="TreeGrafter"/>
</dbReference>
<dbReference type="Gene3D" id="3.40.50.300">
    <property type="entry name" value="P-loop containing nucleotide triphosphate hydrolases"/>
    <property type="match status" value="1"/>
</dbReference>
<dbReference type="PANTHER" id="PTHR46434">
    <property type="entry name" value="GENETIC INTERACTOR OF PROHIBITINS 3, MITOCHONDRIAL"/>
    <property type="match status" value="1"/>
</dbReference>
<dbReference type="SUPFAM" id="SSF52540">
    <property type="entry name" value="P-loop containing nucleoside triphosphate hydrolases"/>
    <property type="match status" value="1"/>
</dbReference>
<reference evidence="2 3" key="3">
    <citation type="journal article" date="2015" name="Genome Announc.">
        <title>Draft Genome Sequence of the Archiascomycetous Yeast Saitoella complicata.</title>
        <authorList>
            <person name="Yamauchi K."/>
            <person name="Kondo S."/>
            <person name="Hamamoto M."/>
            <person name="Takahashi Y."/>
            <person name="Ogura Y."/>
            <person name="Hayashi T."/>
            <person name="Nishida H."/>
        </authorList>
    </citation>
    <scope>NUCLEOTIDE SEQUENCE [LARGE SCALE GENOMIC DNA]</scope>
    <source>
        <strain evidence="2 3">NRRL Y-17804</strain>
    </source>
</reference>
<dbReference type="Proteomes" id="UP000033140">
    <property type="component" value="Unassembled WGS sequence"/>
</dbReference>
<reference evidence="2 3" key="2">
    <citation type="journal article" date="2014" name="J. Gen. Appl. Microbiol.">
        <title>The early diverging ascomycetous budding yeast Saitoella complicata has three histone deacetylases belonging to the Clr6, Hos2, and Rpd3 lineages.</title>
        <authorList>
            <person name="Nishida H."/>
            <person name="Matsumoto T."/>
            <person name="Kondo S."/>
            <person name="Hamamoto M."/>
            <person name="Yoshikawa H."/>
        </authorList>
    </citation>
    <scope>NUCLEOTIDE SEQUENCE [LARGE SCALE GENOMIC DNA]</scope>
    <source>
        <strain evidence="2 3">NRRL Y-17804</strain>
    </source>
</reference>
<dbReference type="AlphaFoldDB" id="A0A0E9NRT8"/>
<dbReference type="STRING" id="698492.A0A0E9NRT8"/>
<protein>
    <recommendedName>
        <fullName evidence="1">G domain-containing protein</fullName>
    </recommendedName>
</protein>
<dbReference type="CDD" id="cd01855">
    <property type="entry name" value="YqeH"/>
    <property type="match status" value="1"/>
</dbReference>
<proteinExistence type="predicted"/>
<comment type="caution">
    <text evidence="2">The sequence shown here is derived from an EMBL/GenBank/DDBJ whole genome shotgun (WGS) entry which is preliminary data.</text>
</comment>
<evidence type="ECO:0000313" key="3">
    <source>
        <dbReference type="Proteomes" id="UP000033140"/>
    </source>
</evidence>